<keyword evidence="2" id="KW-0472">Membrane</keyword>
<feature type="compositionally biased region" description="Polar residues" evidence="1">
    <location>
        <begin position="115"/>
        <end position="128"/>
    </location>
</feature>
<feature type="region of interest" description="Disordered" evidence="1">
    <location>
        <begin position="106"/>
        <end position="128"/>
    </location>
</feature>
<gene>
    <name evidence="3" type="ORF">BCR42DRAFT_429009</name>
</gene>
<dbReference type="CDD" id="cd12087">
    <property type="entry name" value="TM_EGFR-like"/>
    <property type="match status" value="1"/>
</dbReference>
<proteinExistence type="predicted"/>
<organism evidence="3 4">
    <name type="scientific">Absidia repens</name>
    <dbReference type="NCBI Taxonomy" id="90262"/>
    <lineage>
        <taxon>Eukaryota</taxon>
        <taxon>Fungi</taxon>
        <taxon>Fungi incertae sedis</taxon>
        <taxon>Mucoromycota</taxon>
        <taxon>Mucoromycotina</taxon>
        <taxon>Mucoromycetes</taxon>
        <taxon>Mucorales</taxon>
        <taxon>Cunninghamellaceae</taxon>
        <taxon>Absidia</taxon>
    </lineage>
</organism>
<feature type="transmembrane region" description="Helical" evidence="2">
    <location>
        <begin position="12"/>
        <end position="35"/>
    </location>
</feature>
<accession>A0A1X2HXC5</accession>
<evidence type="ECO:0000256" key="2">
    <source>
        <dbReference type="SAM" id="Phobius"/>
    </source>
</evidence>
<keyword evidence="2" id="KW-1133">Transmembrane helix</keyword>
<evidence type="ECO:0000313" key="4">
    <source>
        <dbReference type="Proteomes" id="UP000193560"/>
    </source>
</evidence>
<keyword evidence="2" id="KW-0812">Transmembrane</keyword>
<keyword evidence="4" id="KW-1185">Reference proteome</keyword>
<dbReference type="EMBL" id="MCGE01000049">
    <property type="protein sequence ID" value="ORZ04609.1"/>
    <property type="molecule type" value="Genomic_DNA"/>
</dbReference>
<evidence type="ECO:0008006" key="5">
    <source>
        <dbReference type="Google" id="ProtNLM"/>
    </source>
</evidence>
<protein>
    <recommendedName>
        <fullName evidence="5">Mid2 domain-containing protein</fullName>
    </recommendedName>
</protein>
<comment type="caution">
    <text evidence="3">The sequence shown here is derived from an EMBL/GenBank/DDBJ whole genome shotgun (WGS) entry which is preliminary data.</text>
</comment>
<feature type="region of interest" description="Disordered" evidence="1">
    <location>
        <begin position="47"/>
        <end position="66"/>
    </location>
</feature>
<reference evidence="3 4" key="1">
    <citation type="submission" date="2016-07" db="EMBL/GenBank/DDBJ databases">
        <title>Pervasive Adenine N6-methylation of Active Genes in Fungi.</title>
        <authorList>
            <consortium name="DOE Joint Genome Institute"/>
            <person name="Mondo S.J."/>
            <person name="Dannebaum R.O."/>
            <person name="Kuo R.C."/>
            <person name="Labutti K."/>
            <person name="Haridas S."/>
            <person name="Kuo A."/>
            <person name="Salamov A."/>
            <person name="Ahrendt S.R."/>
            <person name="Lipzen A."/>
            <person name="Sullivan W."/>
            <person name="Andreopoulos W.B."/>
            <person name="Clum A."/>
            <person name="Lindquist E."/>
            <person name="Daum C."/>
            <person name="Ramamoorthy G.K."/>
            <person name="Gryganskyi A."/>
            <person name="Culley D."/>
            <person name="Magnuson J.K."/>
            <person name="James T.Y."/>
            <person name="O'Malley M.A."/>
            <person name="Stajich J.E."/>
            <person name="Spatafora J.W."/>
            <person name="Visel A."/>
            <person name="Grigoriev I.V."/>
        </authorList>
    </citation>
    <scope>NUCLEOTIDE SEQUENCE [LARGE SCALE GENOMIC DNA]</scope>
    <source>
        <strain evidence="3 4">NRRL 1336</strain>
    </source>
</reference>
<feature type="compositionally biased region" description="Low complexity" evidence="1">
    <location>
        <begin position="216"/>
        <end position="227"/>
    </location>
</feature>
<dbReference type="AlphaFoldDB" id="A0A1X2HXC5"/>
<evidence type="ECO:0000256" key="1">
    <source>
        <dbReference type="SAM" id="MobiDB-lite"/>
    </source>
</evidence>
<name>A0A1X2HXC5_9FUNG</name>
<feature type="transmembrane region" description="Helical" evidence="2">
    <location>
        <begin position="134"/>
        <end position="158"/>
    </location>
</feature>
<dbReference type="Proteomes" id="UP000193560">
    <property type="component" value="Unassembled WGS sequence"/>
</dbReference>
<evidence type="ECO:0000313" key="3">
    <source>
        <dbReference type="EMBL" id="ORZ04609.1"/>
    </source>
</evidence>
<feature type="region of interest" description="Disordered" evidence="1">
    <location>
        <begin position="213"/>
        <end position="234"/>
    </location>
</feature>
<sequence>MNQPLYKIRSLYIAPLVIFTIFDLTPFFFCFGQHLQTKTLINDSQSDAPRLVSSSSSRKAVNSNDKDPEALQQLHKLYILTLTSDYVVTQTATSYSYSSSTTTIIPSSSSTTSPGHSNESTPPSSTSFAPNDTAVLVGALVGGLCGLVLIGIGLFLIFGRRRNSKTDLPMASSSSFYIDNDGDDGLNSKSHVRRAFVPPLSSDPALSTPAISIEASSSSSQQQQQQHHQLHGHPYNTSDALIHAYYQQQHQHDTDLDRHVPDENDQAAVSERHVPHLVD</sequence>